<gene>
    <name evidence="2" type="ORF">LACBIDRAFT_294663</name>
</gene>
<dbReference type="Proteomes" id="UP000001194">
    <property type="component" value="Unassembled WGS sequence"/>
</dbReference>
<dbReference type="OrthoDB" id="2919606at2759"/>
<feature type="domain" description="F-box" evidence="1">
    <location>
        <begin position="91"/>
        <end position="146"/>
    </location>
</feature>
<proteinExistence type="predicted"/>
<dbReference type="GeneID" id="6078485"/>
<dbReference type="HOGENOM" id="CLU_018544_12_4_1"/>
<reference evidence="2 3" key="1">
    <citation type="journal article" date="2008" name="Nature">
        <title>The genome of Laccaria bicolor provides insights into mycorrhizal symbiosis.</title>
        <authorList>
            <person name="Martin F."/>
            <person name="Aerts A."/>
            <person name="Ahren D."/>
            <person name="Brun A."/>
            <person name="Danchin E.G.J."/>
            <person name="Duchaussoy F."/>
            <person name="Gibon J."/>
            <person name="Kohler A."/>
            <person name="Lindquist E."/>
            <person name="Pereda V."/>
            <person name="Salamov A."/>
            <person name="Shapiro H.J."/>
            <person name="Wuyts J."/>
            <person name="Blaudez D."/>
            <person name="Buee M."/>
            <person name="Brokstein P."/>
            <person name="Canbaeck B."/>
            <person name="Cohen D."/>
            <person name="Courty P.E."/>
            <person name="Coutinho P.M."/>
            <person name="Delaruelle C."/>
            <person name="Detter J.C."/>
            <person name="Deveau A."/>
            <person name="DiFazio S."/>
            <person name="Duplessis S."/>
            <person name="Fraissinet-Tachet L."/>
            <person name="Lucic E."/>
            <person name="Frey-Klett P."/>
            <person name="Fourrey C."/>
            <person name="Feussner I."/>
            <person name="Gay G."/>
            <person name="Grimwood J."/>
            <person name="Hoegger P.J."/>
            <person name="Jain P."/>
            <person name="Kilaru S."/>
            <person name="Labbe J."/>
            <person name="Lin Y.C."/>
            <person name="Legue V."/>
            <person name="Le Tacon F."/>
            <person name="Marmeisse R."/>
            <person name="Melayah D."/>
            <person name="Montanini B."/>
            <person name="Muratet M."/>
            <person name="Nehls U."/>
            <person name="Niculita-Hirzel H."/>
            <person name="Oudot-Le Secq M.P."/>
            <person name="Peter M."/>
            <person name="Quesneville H."/>
            <person name="Rajashekar B."/>
            <person name="Reich M."/>
            <person name="Rouhier N."/>
            <person name="Schmutz J."/>
            <person name="Yin T."/>
            <person name="Chalot M."/>
            <person name="Henrissat B."/>
            <person name="Kuees U."/>
            <person name="Lucas S."/>
            <person name="Van de Peer Y."/>
            <person name="Podila G.K."/>
            <person name="Polle A."/>
            <person name="Pukkila P.J."/>
            <person name="Richardson P.M."/>
            <person name="Rouze P."/>
            <person name="Sanders I.R."/>
            <person name="Stajich J.E."/>
            <person name="Tunlid A."/>
            <person name="Tuskan G."/>
            <person name="Grigoriev I.V."/>
        </authorList>
    </citation>
    <scope>NUCLEOTIDE SEQUENCE [LARGE SCALE GENOMIC DNA]</scope>
    <source>
        <strain evidence="3">S238N-H82 / ATCC MYA-4686</strain>
    </source>
</reference>
<evidence type="ECO:0000313" key="3">
    <source>
        <dbReference type="Proteomes" id="UP000001194"/>
    </source>
</evidence>
<dbReference type="InParanoid" id="B0DG47"/>
<organism evidence="3">
    <name type="scientific">Laccaria bicolor (strain S238N-H82 / ATCC MYA-4686)</name>
    <name type="common">Bicoloured deceiver</name>
    <name type="synonym">Laccaria laccata var. bicolor</name>
    <dbReference type="NCBI Taxonomy" id="486041"/>
    <lineage>
        <taxon>Eukaryota</taxon>
        <taxon>Fungi</taxon>
        <taxon>Dikarya</taxon>
        <taxon>Basidiomycota</taxon>
        <taxon>Agaricomycotina</taxon>
        <taxon>Agaricomycetes</taxon>
        <taxon>Agaricomycetidae</taxon>
        <taxon>Agaricales</taxon>
        <taxon>Agaricineae</taxon>
        <taxon>Hydnangiaceae</taxon>
        <taxon>Laccaria</taxon>
    </lineage>
</organism>
<keyword evidence="3" id="KW-1185">Reference proteome</keyword>
<dbReference type="RefSeq" id="XP_001882821.1">
    <property type="nucleotide sequence ID" value="XM_001882786.1"/>
</dbReference>
<dbReference type="SUPFAM" id="SSF52047">
    <property type="entry name" value="RNI-like"/>
    <property type="match status" value="1"/>
</dbReference>
<name>B0DG47_LACBS</name>
<dbReference type="EMBL" id="DS547108">
    <property type="protein sequence ID" value="EDR06449.1"/>
    <property type="molecule type" value="Genomic_DNA"/>
</dbReference>
<dbReference type="AlphaFoldDB" id="B0DG47"/>
<sequence length="579" mass="65383">MAPEPLFIFRQYWVQNNQVGTRSSGERLKALGDRGKTTRTGVHSGLWLRSTYEIEKSPHQVAIPQESLRKRRCQLKPNFGALALKVGSTRIGNLPPEILGLIFTLVHQDLKTQKGELFEGMRALSTTCKDWHQLVSSISELWSFIHIVVNFDQEEMHMTTHSHLSAITTFLKLSRDVPLSLTLEKYGSPRRPETSISNHISKHTTAAFHLLSNDFHRWRSITCITNPPEVPSIPEGSVAPYLEHIDIKFHSDELQEAAYCQALVAAAPNLRSYVDNRSRQSIYGVPDQMPWAQLHKFHFSSLITAEEGLLLLDRAKSLVQFRFMMLESKNFFLAKPPLSRTTTMIRSMTIFSEHPREIQELLSRLDTPNLYSLDLHFIAFDFTRFFVSNLPQYCSISILPFLSSVASASFRLSSLGLYNLIVGESEFIDCLRILSPSLTDLTIQTNGVISPLKVVTNNVLKSLTLNGLTRSDWPLCPLLKNLTLQRCVGADDGVLSDMVQSRLSSQTAVNMPESHGTAVALTMLRRLDVVFTVHTHHVDEKRLNEFYEKGLVRGAVQFAPTQVGYFHASKLYNNSGGFQ</sequence>
<evidence type="ECO:0000259" key="1">
    <source>
        <dbReference type="Pfam" id="PF12937"/>
    </source>
</evidence>
<accession>B0DG47</accession>
<protein>
    <submittedName>
        <fullName evidence="2">Predicted protein</fullName>
    </submittedName>
</protein>
<evidence type="ECO:0000313" key="2">
    <source>
        <dbReference type="EMBL" id="EDR06449.1"/>
    </source>
</evidence>
<dbReference type="InterPro" id="IPR001810">
    <property type="entry name" value="F-box_dom"/>
</dbReference>
<dbReference type="Pfam" id="PF12937">
    <property type="entry name" value="F-box-like"/>
    <property type="match status" value="1"/>
</dbReference>
<dbReference type="KEGG" id="lbc:LACBIDRAFT_294663"/>